<dbReference type="EMBL" id="JAXOJX010000019">
    <property type="protein sequence ID" value="MDZ5457488.1"/>
    <property type="molecule type" value="Genomic_DNA"/>
</dbReference>
<accession>A0ABU5IHT1</accession>
<dbReference type="CDD" id="cd13679">
    <property type="entry name" value="PBP2_TRAP_YiaO_like"/>
    <property type="match status" value="1"/>
</dbReference>
<dbReference type="InterPro" id="IPR018389">
    <property type="entry name" value="DctP_fam"/>
</dbReference>
<feature type="chain" id="PRO_5046708421" evidence="4">
    <location>
        <begin position="28"/>
        <end position="340"/>
    </location>
</feature>
<name>A0ABU5IHT1_9BURK</name>
<dbReference type="PIRSF" id="PIRSF006470">
    <property type="entry name" value="DctB"/>
    <property type="match status" value="1"/>
</dbReference>
<evidence type="ECO:0000256" key="3">
    <source>
        <dbReference type="ARBA" id="ARBA00022729"/>
    </source>
</evidence>
<dbReference type="Gene3D" id="3.40.190.170">
    <property type="entry name" value="Bacterial extracellular solute-binding protein, family 7"/>
    <property type="match status" value="1"/>
</dbReference>
<dbReference type="PANTHER" id="PTHR33376">
    <property type="match status" value="1"/>
</dbReference>
<keyword evidence="2" id="KW-0813">Transport</keyword>
<comment type="caution">
    <text evidence="5">The sequence shown here is derived from an EMBL/GenBank/DDBJ whole genome shotgun (WGS) entry which is preliminary data.</text>
</comment>
<organism evidence="5 6">
    <name type="scientific">Azohydromonas lata</name>
    <dbReference type="NCBI Taxonomy" id="45677"/>
    <lineage>
        <taxon>Bacteria</taxon>
        <taxon>Pseudomonadati</taxon>
        <taxon>Pseudomonadota</taxon>
        <taxon>Betaproteobacteria</taxon>
        <taxon>Burkholderiales</taxon>
        <taxon>Sphaerotilaceae</taxon>
        <taxon>Azohydromonas</taxon>
    </lineage>
</organism>
<keyword evidence="6" id="KW-1185">Reference proteome</keyword>
<dbReference type="Proteomes" id="UP001293718">
    <property type="component" value="Unassembled WGS sequence"/>
</dbReference>
<evidence type="ECO:0000313" key="5">
    <source>
        <dbReference type="EMBL" id="MDZ5457488.1"/>
    </source>
</evidence>
<evidence type="ECO:0000256" key="1">
    <source>
        <dbReference type="ARBA" id="ARBA00009023"/>
    </source>
</evidence>
<evidence type="ECO:0000256" key="4">
    <source>
        <dbReference type="SAM" id="SignalP"/>
    </source>
</evidence>
<protein>
    <submittedName>
        <fullName evidence="5">TRAP transporter substrate-binding protein</fullName>
    </submittedName>
</protein>
<dbReference type="InterPro" id="IPR004682">
    <property type="entry name" value="TRAP_DctP"/>
</dbReference>
<feature type="signal peptide" evidence="4">
    <location>
        <begin position="1"/>
        <end position="27"/>
    </location>
</feature>
<keyword evidence="3 4" id="KW-0732">Signal</keyword>
<dbReference type="NCBIfam" id="NF037995">
    <property type="entry name" value="TRAP_S1"/>
    <property type="match status" value="1"/>
</dbReference>
<gene>
    <name evidence="5" type="ORF">SM757_12985</name>
</gene>
<dbReference type="InterPro" id="IPR038404">
    <property type="entry name" value="TRAP_DctP_sf"/>
</dbReference>
<reference evidence="5 6" key="1">
    <citation type="submission" date="2023-11" db="EMBL/GenBank/DDBJ databases">
        <title>Draft genome of Azohydromonas lata strain H1 (DSM1123), a polyhydroxyalkanoate producer.</title>
        <authorList>
            <person name="Traversa D."/>
            <person name="D'Addabbo P."/>
            <person name="Pazzani C."/>
            <person name="Manzari C."/>
            <person name="Chiara M."/>
            <person name="Scrascia M."/>
        </authorList>
    </citation>
    <scope>NUCLEOTIDE SEQUENCE [LARGE SCALE GENOMIC DNA]</scope>
    <source>
        <strain evidence="5 6">H1</strain>
    </source>
</reference>
<evidence type="ECO:0000313" key="6">
    <source>
        <dbReference type="Proteomes" id="UP001293718"/>
    </source>
</evidence>
<sequence>MNNVKLKTLAASMLGALLVVGATGAMAADIKERTIKYAVIYDIKHPHGLGAQKFADLVAQHSGNKIKVKIYAGGTLGGEVQMLSAMQGGTVEMSAVASSQLVGIIKEFAALDLPFLFNNEKEVDAVMDGPVGKQLLERLPAKGLVGLSWFEHGFRNLTNSKRPVQKLEDIQGLKVRVQQNSVAIDTFNALGANAVPMPFPELYSALEQKAVDGQENPYTTVESSKLFEVQKYLSVTRHSYTPLPLLMSKKFWDGLSADEKKIIQDAATEAAVYQRKTNREVNEKSLQALKAAGMQVTAIAPAEMERIRAKVQPVVAKYSAQVGETLVKELFGEIEKVRKP</sequence>
<comment type="similarity">
    <text evidence="1">Belongs to the bacterial solute-binding protein 7 family.</text>
</comment>
<evidence type="ECO:0000256" key="2">
    <source>
        <dbReference type="ARBA" id="ARBA00022448"/>
    </source>
</evidence>
<dbReference type="PANTHER" id="PTHR33376:SF7">
    <property type="entry name" value="C4-DICARBOXYLATE-BINDING PROTEIN DCTB"/>
    <property type="match status" value="1"/>
</dbReference>
<dbReference type="Pfam" id="PF03480">
    <property type="entry name" value="DctP"/>
    <property type="match status" value="1"/>
</dbReference>
<dbReference type="NCBIfam" id="TIGR00787">
    <property type="entry name" value="dctP"/>
    <property type="match status" value="1"/>
</dbReference>
<dbReference type="RefSeq" id="WP_322465788.1">
    <property type="nucleotide sequence ID" value="NZ_JAXOJX010000019.1"/>
</dbReference>
<proteinExistence type="inferred from homology"/>